<evidence type="ECO:0000256" key="1">
    <source>
        <dbReference type="ARBA" id="ARBA00000085"/>
    </source>
</evidence>
<comment type="subcellular location">
    <subcellularLocation>
        <location evidence="2">Cell membrane</location>
        <topology evidence="2">Multi-pass membrane protein</topology>
    </subcellularLocation>
</comment>
<dbReference type="SUPFAM" id="SSF47384">
    <property type="entry name" value="Homodimeric domain of signal transducing histidine kinase"/>
    <property type="match status" value="1"/>
</dbReference>
<feature type="transmembrane region" description="Helical" evidence="14">
    <location>
        <begin position="119"/>
        <end position="135"/>
    </location>
</feature>
<keyword evidence="9 16" id="KW-0418">Kinase</keyword>
<dbReference type="EC" id="2.7.13.3" evidence="3"/>
<keyword evidence="8" id="KW-0547">Nucleotide-binding</keyword>
<feature type="transmembrane region" description="Helical" evidence="14">
    <location>
        <begin position="12"/>
        <end position="32"/>
    </location>
</feature>
<proteinExistence type="predicted"/>
<gene>
    <name evidence="16" type="ORF">HMPREF3229_01111</name>
</gene>
<reference evidence="16 17" key="1">
    <citation type="submission" date="2016-01" db="EMBL/GenBank/DDBJ databases">
        <authorList>
            <person name="Oliw E.H."/>
        </authorList>
    </citation>
    <scope>NUCLEOTIDE SEQUENCE [LARGE SCALE GENOMIC DNA]</scope>
    <source>
        <strain evidence="16 17">CMW7756A</strain>
    </source>
</reference>
<evidence type="ECO:0000256" key="13">
    <source>
        <dbReference type="ARBA" id="ARBA00023136"/>
    </source>
</evidence>
<comment type="caution">
    <text evidence="16">The sequence shown here is derived from an EMBL/GenBank/DDBJ whole genome shotgun (WGS) entry which is preliminary data.</text>
</comment>
<dbReference type="PANTHER" id="PTHR45528">
    <property type="entry name" value="SENSOR HISTIDINE KINASE CPXA"/>
    <property type="match status" value="1"/>
</dbReference>
<dbReference type="PROSITE" id="PS50109">
    <property type="entry name" value="HIS_KIN"/>
    <property type="match status" value="1"/>
</dbReference>
<evidence type="ECO:0000256" key="11">
    <source>
        <dbReference type="ARBA" id="ARBA00022989"/>
    </source>
</evidence>
<keyword evidence="4" id="KW-1003">Cell membrane</keyword>
<sequence length="436" mass="51480">MLNYFLKKQKKFVLFILILLVLMISSLIGIFYSSFKFSKKYIEPSKVFEFVEKNKEDNKTKDIYFTEENKKYLEDKNIWAIRLDKNGQVIESFNKPHEVKNKFEISDVVRFTRYYLNDYPVFTFVVGDGVLVLAYPKNSLDKLPFNYYSYDLAKINFFILLISILFFSLLVYIFYVYEVKSIFKKLNPLQEAINNIFDEDYVELEETGELKEISKTINEANEKFTNLKKSQASWLRGISHDVRTPLTKISWEIEGIKTKENLDEVKRIEDQVIKISRIIEDLNLTNSLENLSDKHFECKDPISVIRKLLVNSLNENPNKDIIFENKINKEIKIKMDNHLFYRMLENILNNSIKYSDGKIFINYEILQDSLLISIKNEGRPIDESIIKRLDEENLSDVQRHGMGLFVSKQICKLHKGEMKIENHDQAVSVSFIFDLK</sequence>
<dbReference type="Gene3D" id="3.30.565.10">
    <property type="entry name" value="Histidine kinase-like ATPase, C-terminal domain"/>
    <property type="match status" value="1"/>
</dbReference>
<dbReference type="InterPro" id="IPR036097">
    <property type="entry name" value="HisK_dim/P_sf"/>
</dbReference>
<dbReference type="PATRIC" id="fig|54005.3.peg.1094"/>
<evidence type="ECO:0000256" key="7">
    <source>
        <dbReference type="ARBA" id="ARBA00022692"/>
    </source>
</evidence>
<protein>
    <recommendedName>
        <fullName evidence="3">histidine kinase</fullName>
        <ecNumber evidence="3">2.7.13.3</ecNumber>
    </recommendedName>
</protein>
<dbReference type="Pfam" id="PF02518">
    <property type="entry name" value="HATPase_c"/>
    <property type="match status" value="1"/>
</dbReference>
<dbReference type="GO" id="GO:0000155">
    <property type="term" value="F:phosphorelay sensor kinase activity"/>
    <property type="evidence" value="ECO:0007669"/>
    <property type="project" value="InterPro"/>
</dbReference>
<dbReference type="InterPro" id="IPR003594">
    <property type="entry name" value="HATPase_dom"/>
</dbReference>
<dbReference type="SMART" id="SM00388">
    <property type="entry name" value="HisKA"/>
    <property type="match status" value="1"/>
</dbReference>
<dbReference type="PANTHER" id="PTHR45528:SF1">
    <property type="entry name" value="SENSOR HISTIDINE KINASE CPXA"/>
    <property type="match status" value="1"/>
</dbReference>
<evidence type="ECO:0000259" key="15">
    <source>
        <dbReference type="PROSITE" id="PS50109"/>
    </source>
</evidence>
<evidence type="ECO:0000256" key="4">
    <source>
        <dbReference type="ARBA" id="ARBA00022475"/>
    </source>
</evidence>
<dbReference type="GO" id="GO:0005886">
    <property type="term" value="C:plasma membrane"/>
    <property type="evidence" value="ECO:0007669"/>
    <property type="project" value="UniProtKB-SubCell"/>
</dbReference>
<dbReference type="AlphaFoldDB" id="A0A133PLR1"/>
<evidence type="ECO:0000256" key="10">
    <source>
        <dbReference type="ARBA" id="ARBA00022840"/>
    </source>
</evidence>
<dbReference type="Pfam" id="PF00512">
    <property type="entry name" value="HisKA"/>
    <property type="match status" value="1"/>
</dbReference>
<dbReference type="InterPro" id="IPR005467">
    <property type="entry name" value="His_kinase_dom"/>
</dbReference>
<keyword evidence="13 14" id="KW-0472">Membrane</keyword>
<dbReference type="SMART" id="SM00387">
    <property type="entry name" value="HATPase_c"/>
    <property type="match status" value="1"/>
</dbReference>
<evidence type="ECO:0000256" key="2">
    <source>
        <dbReference type="ARBA" id="ARBA00004651"/>
    </source>
</evidence>
<evidence type="ECO:0000256" key="9">
    <source>
        <dbReference type="ARBA" id="ARBA00022777"/>
    </source>
</evidence>
<keyword evidence="10" id="KW-0067">ATP-binding</keyword>
<keyword evidence="6" id="KW-0808">Transferase</keyword>
<dbReference type="RefSeq" id="WP_060800208.1">
    <property type="nucleotide sequence ID" value="NZ_KQ957101.1"/>
</dbReference>
<evidence type="ECO:0000256" key="14">
    <source>
        <dbReference type="SAM" id="Phobius"/>
    </source>
</evidence>
<dbReference type="CDD" id="cd00082">
    <property type="entry name" value="HisKA"/>
    <property type="match status" value="1"/>
</dbReference>
<dbReference type="InterPro" id="IPR050398">
    <property type="entry name" value="HssS/ArlS-like"/>
</dbReference>
<keyword evidence="11 14" id="KW-1133">Transmembrane helix</keyword>
<comment type="catalytic activity">
    <reaction evidence="1">
        <text>ATP + protein L-histidine = ADP + protein N-phospho-L-histidine.</text>
        <dbReference type="EC" id="2.7.13.3"/>
    </reaction>
</comment>
<evidence type="ECO:0000313" key="16">
    <source>
        <dbReference type="EMBL" id="KXA29487.1"/>
    </source>
</evidence>
<dbReference type="SUPFAM" id="SSF55874">
    <property type="entry name" value="ATPase domain of HSP90 chaperone/DNA topoisomerase II/histidine kinase"/>
    <property type="match status" value="1"/>
</dbReference>
<evidence type="ECO:0000256" key="6">
    <source>
        <dbReference type="ARBA" id="ARBA00022679"/>
    </source>
</evidence>
<evidence type="ECO:0000313" key="17">
    <source>
        <dbReference type="Proteomes" id="UP000070174"/>
    </source>
</evidence>
<organism evidence="16">
    <name type="scientific">Peptoniphilus harei</name>
    <dbReference type="NCBI Taxonomy" id="54005"/>
    <lineage>
        <taxon>Bacteria</taxon>
        <taxon>Bacillati</taxon>
        <taxon>Bacillota</taxon>
        <taxon>Tissierellia</taxon>
        <taxon>Tissierellales</taxon>
        <taxon>Peptoniphilaceae</taxon>
        <taxon>Peptoniphilus</taxon>
    </lineage>
</organism>
<dbReference type="InterPro" id="IPR036890">
    <property type="entry name" value="HATPase_C_sf"/>
</dbReference>
<dbReference type="Gene3D" id="1.10.287.130">
    <property type="match status" value="1"/>
</dbReference>
<evidence type="ECO:0000256" key="3">
    <source>
        <dbReference type="ARBA" id="ARBA00012438"/>
    </source>
</evidence>
<keyword evidence="5" id="KW-0597">Phosphoprotein</keyword>
<evidence type="ECO:0000256" key="5">
    <source>
        <dbReference type="ARBA" id="ARBA00022553"/>
    </source>
</evidence>
<keyword evidence="12" id="KW-0902">Two-component regulatory system</keyword>
<feature type="transmembrane region" description="Helical" evidence="14">
    <location>
        <begin position="155"/>
        <end position="177"/>
    </location>
</feature>
<evidence type="ECO:0000256" key="8">
    <source>
        <dbReference type="ARBA" id="ARBA00022741"/>
    </source>
</evidence>
<feature type="domain" description="Histidine kinase" evidence="15">
    <location>
        <begin position="237"/>
        <end position="436"/>
    </location>
</feature>
<dbReference type="InterPro" id="IPR003661">
    <property type="entry name" value="HisK_dim/P_dom"/>
</dbReference>
<dbReference type="GO" id="GO:0005524">
    <property type="term" value="F:ATP binding"/>
    <property type="evidence" value="ECO:0007669"/>
    <property type="project" value="UniProtKB-KW"/>
</dbReference>
<accession>A0A133PLR1</accession>
<keyword evidence="7 14" id="KW-0812">Transmembrane</keyword>
<dbReference type="Proteomes" id="UP000070174">
    <property type="component" value="Unassembled WGS sequence"/>
</dbReference>
<evidence type="ECO:0000256" key="12">
    <source>
        <dbReference type="ARBA" id="ARBA00023012"/>
    </source>
</evidence>
<name>A0A133PLR1_9FIRM</name>
<dbReference type="EMBL" id="LRQE01000034">
    <property type="protein sequence ID" value="KXA29487.1"/>
    <property type="molecule type" value="Genomic_DNA"/>
</dbReference>